<comment type="subcellular location">
    <subcellularLocation>
        <location evidence="6">Cytoplasm</location>
    </subcellularLocation>
</comment>
<comment type="subunit">
    <text evidence="6">Homotetramer. Forms an RuvA(8)-RuvB(12)-Holliday junction (HJ) complex. HJ DNA is sandwiched between 2 RuvA tetramers; dsDNA enters through RuvA and exits via RuvB. An RuvB hexamer assembles on each DNA strand where it exits the tetramer. Each RuvB hexamer is contacted by two RuvA subunits (via domain III) on 2 adjacent RuvB subunits; this complex drives branch migration. In the full resolvosome a probable DNA-RuvA(4)-RuvB(12)-RuvC(2) complex forms which resolves the HJ.</text>
</comment>
<dbReference type="GO" id="GO:0003678">
    <property type="term" value="F:DNA helicase activity"/>
    <property type="evidence" value="ECO:0007669"/>
    <property type="project" value="UniProtKB-EC"/>
</dbReference>
<keyword evidence="9" id="KW-0378">Hydrolase</keyword>
<evidence type="ECO:0000256" key="4">
    <source>
        <dbReference type="ARBA" id="ARBA00023172"/>
    </source>
</evidence>
<dbReference type="HAMAP" id="MF_00031">
    <property type="entry name" value="DNA_HJ_migration_RuvA"/>
    <property type="match status" value="1"/>
</dbReference>
<keyword evidence="4 6" id="KW-0233">DNA recombination</keyword>
<dbReference type="InterPro" id="IPR036267">
    <property type="entry name" value="RuvA_C_sf"/>
</dbReference>
<keyword evidence="10" id="KW-1185">Reference proteome</keyword>
<dbReference type="InterPro" id="IPR013849">
    <property type="entry name" value="DNA_helicase_Holl-junc_RuvA_I"/>
</dbReference>
<feature type="region of interest" description="Domain III" evidence="6">
    <location>
        <begin position="154"/>
        <end position="204"/>
    </location>
</feature>
<feature type="region of interest" description="Domain I" evidence="6">
    <location>
        <begin position="1"/>
        <end position="64"/>
    </location>
</feature>
<proteinExistence type="inferred from homology"/>
<dbReference type="Pfam" id="PF14520">
    <property type="entry name" value="HHH_5"/>
    <property type="match status" value="1"/>
</dbReference>
<dbReference type="Gene3D" id="1.10.150.20">
    <property type="entry name" value="5' to 3' exonuclease, C-terminal subdomain"/>
    <property type="match status" value="1"/>
</dbReference>
<name>A0ABT2TGN2_9FIRM</name>
<keyword evidence="1 6" id="KW-0963">Cytoplasm</keyword>
<dbReference type="CDD" id="cd14332">
    <property type="entry name" value="UBA_RuvA_C"/>
    <property type="match status" value="1"/>
</dbReference>
<feature type="domain" description="DNA helicase Holliday junction RuvA type" evidence="7">
    <location>
        <begin position="1"/>
        <end position="62"/>
    </location>
</feature>
<dbReference type="InterPro" id="IPR012340">
    <property type="entry name" value="NA-bd_OB-fold"/>
</dbReference>
<dbReference type="Pfam" id="PF07499">
    <property type="entry name" value="RuvA_C"/>
    <property type="match status" value="1"/>
</dbReference>
<dbReference type="InterPro" id="IPR011114">
    <property type="entry name" value="RuvA_C"/>
</dbReference>
<evidence type="ECO:0000256" key="2">
    <source>
        <dbReference type="ARBA" id="ARBA00022763"/>
    </source>
</evidence>
<comment type="similarity">
    <text evidence="6">Belongs to the RuvA family.</text>
</comment>
<keyword evidence="2 6" id="KW-0227">DNA damage</keyword>
<comment type="function">
    <text evidence="6">The RuvA-RuvB-RuvC complex processes Holliday junction (HJ) DNA during genetic recombination and DNA repair, while the RuvA-RuvB complex plays an important role in the rescue of blocked DNA replication forks via replication fork reversal (RFR). RuvA specifically binds to HJ cruciform DNA, conferring on it an open structure. The RuvB hexamer acts as an ATP-dependent pump, pulling dsDNA into and through the RuvAB complex. HJ branch migration allows RuvC to scan DNA until it finds its consensus sequence, where it cleaves and resolves the cruciform DNA.</text>
</comment>
<dbReference type="RefSeq" id="WP_158424139.1">
    <property type="nucleotide sequence ID" value="NZ_JAOQJQ010000001.1"/>
</dbReference>
<evidence type="ECO:0000313" key="9">
    <source>
        <dbReference type="EMBL" id="MCU6761301.1"/>
    </source>
</evidence>
<evidence type="ECO:0000256" key="1">
    <source>
        <dbReference type="ARBA" id="ARBA00022490"/>
    </source>
</evidence>
<evidence type="ECO:0000313" key="10">
    <source>
        <dbReference type="Proteomes" id="UP001652442"/>
    </source>
</evidence>
<dbReference type="InterPro" id="IPR000085">
    <property type="entry name" value="RuvA"/>
</dbReference>
<dbReference type="NCBIfam" id="TIGR00084">
    <property type="entry name" value="ruvA"/>
    <property type="match status" value="1"/>
</dbReference>
<keyword evidence="5 6" id="KW-0234">DNA repair</keyword>
<comment type="caution">
    <text evidence="9">The sequence shown here is derived from an EMBL/GenBank/DDBJ whole genome shotgun (WGS) entry which is preliminary data.</text>
</comment>
<dbReference type="EMBL" id="JAOQJQ010000001">
    <property type="protein sequence ID" value="MCU6761301.1"/>
    <property type="molecule type" value="Genomic_DNA"/>
</dbReference>
<dbReference type="SUPFAM" id="SSF46929">
    <property type="entry name" value="DNA helicase RuvA subunit, C-terminal domain"/>
    <property type="match status" value="1"/>
</dbReference>
<dbReference type="InterPro" id="IPR010994">
    <property type="entry name" value="RuvA_2-like"/>
</dbReference>
<comment type="domain">
    <text evidence="6">Has three domains with a flexible linker between the domains II and III and assumes an 'L' shape. Domain III is highly mobile and contacts RuvB.</text>
</comment>
<dbReference type="Gene3D" id="2.40.50.140">
    <property type="entry name" value="Nucleic acid-binding proteins"/>
    <property type="match status" value="1"/>
</dbReference>
<comment type="caution">
    <text evidence="6">Lacks conserved residue(s) required for the propagation of feature annotation.</text>
</comment>
<feature type="domain" description="Holliday junction DNA helicase RuvA C-terminal" evidence="8">
    <location>
        <begin position="159"/>
        <end position="201"/>
    </location>
</feature>
<evidence type="ECO:0000259" key="7">
    <source>
        <dbReference type="Pfam" id="PF01330"/>
    </source>
</evidence>
<dbReference type="GO" id="GO:0016787">
    <property type="term" value="F:hydrolase activity"/>
    <property type="evidence" value="ECO:0007669"/>
    <property type="project" value="UniProtKB-KW"/>
</dbReference>
<sequence length="204" mass="22607">MYSYIKGTLEEIEEDKIIVENQDIGYNIFVPGRVMDNLPQIGSVVKIYTYLHVKEDCFWLFGFLNKDEITLFKMMLNVSGIGPKGALGILTVLSPEELCAAVVSENAKAIAKAPGVGNKTAQKLIIELKDKVHLEDLLDQEEGTLYPQNGNDMLSSRKNEAVEALTSLGYSVKEARQAVSMIEITDQMDTEAILKASLKNMAFL</sequence>
<evidence type="ECO:0000256" key="6">
    <source>
        <dbReference type="HAMAP-Rule" id="MF_00031"/>
    </source>
</evidence>
<dbReference type="Pfam" id="PF01330">
    <property type="entry name" value="RuvA_N"/>
    <property type="match status" value="1"/>
</dbReference>
<accession>A0ABT2TGN2</accession>
<protein>
    <recommendedName>
        <fullName evidence="6">Holliday junction branch migration complex subunit RuvA</fullName>
    </recommendedName>
</protein>
<reference evidence="9 10" key="1">
    <citation type="journal article" date="2021" name="ISME Commun">
        <title>Automated analysis of genomic sequences facilitates high-throughput and comprehensive description of bacteria.</title>
        <authorList>
            <person name="Hitch T.C.A."/>
        </authorList>
    </citation>
    <scope>NUCLEOTIDE SEQUENCE [LARGE SCALE GENOMIC DNA]</scope>
    <source>
        <strain evidence="9 10">Sanger_109</strain>
    </source>
</reference>
<dbReference type="Proteomes" id="UP001652442">
    <property type="component" value="Unassembled WGS sequence"/>
</dbReference>
<gene>
    <name evidence="6 9" type="primary">ruvA</name>
    <name evidence="9" type="ORF">OCV88_02975</name>
</gene>
<keyword evidence="3 6" id="KW-0238">DNA-binding</keyword>
<dbReference type="SUPFAM" id="SSF50249">
    <property type="entry name" value="Nucleic acid-binding proteins"/>
    <property type="match status" value="1"/>
</dbReference>
<dbReference type="SUPFAM" id="SSF47781">
    <property type="entry name" value="RuvA domain 2-like"/>
    <property type="match status" value="1"/>
</dbReference>
<evidence type="ECO:0000259" key="8">
    <source>
        <dbReference type="Pfam" id="PF07499"/>
    </source>
</evidence>
<organism evidence="9 10">
    <name type="scientific">Brotonthovivens ammoniilytica</name>
    <dbReference type="NCBI Taxonomy" id="2981725"/>
    <lineage>
        <taxon>Bacteria</taxon>
        <taxon>Bacillati</taxon>
        <taxon>Bacillota</taxon>
        <taxon>Clostridia</taxon>
        <taxon>Lachnospirales</taxon>
        <taxon>Lachnospiraceae</taxon>
        <taxon>Brotonthovivens</taxon>
    </lineage>
</organism>
<dbReference type="Gene3D" id="1.10.8.10">
    <property type="entry name" value="DNA helicase RuvA subunit, C-terminal domain"/>
    <property type="match status" value="1"/>
</dbReference>
<evidence type="ECO:0000256" key="3">
    <source>
        <dbReference type="ARBA" id="ARBA00023125"/>
    </source>
</evidence>
<evidence type="ECO:0000256" key="5">
    <source>
        <dbReference type="ARBA" id="ARBA00023204"/>
    </source>
</evidence>